<evidence type="ECO:0000313" key="3">
    <source>
        <dbReference type="Proteomes" id="UP000245539"/>
    </source>
</evidence>
<dbReference type="EMBL" id="QGKM01000023">
    <property type="protein sequence ID" value="PWQ97667.1"/>
    <property type="molecule type" value="Genomic_DNA"/>
</dbReference>
<dbReference type="RefSeq" id="WP_109837482.1">
    <property type="nucleotide sequence ID" value="NZ_QGKM01000023.1"/>
</dbReference>
<dbReference type="InterPro" id="IPR000917">
    <property type="entry name" value="Sulfatase_N"/>
</dbReference>
<proteinExistence type="predicted"/>
<dbReference type="AlphaFoldDB" id="A0A317CH03"/>
<dbReference type="Proteomes" id="UP000245539">
    <property type="component" value="Unassembled WGS sequence"/>
</dbReference>
<dbReference type="InterPro" id="IPR017850">
    <property type="entry name" value="Alkaline_phosphatase_core_sf"/>
</dbReference>
<evidence type="ECO:0000313" key="2">
    <source>
        <dbReference type="EMBL" id="PWQ97667.1"/>
    </source>
</evidence>
<dbReference type="OrthoDB" id="9803751at2"/>
<feature type="domain" description="Sulfatase N-terminal" evidence="1">
    <location>
        <begin position="12"/>
        <end position="266"/>
    </location>
</feature>
<dbReference type="Gene3D" id="3.40.720.10">
    <property type="entry name" value="Alkaline Phosphatase, subunit A"/>
    <property type="match status" value="1"/>
</dbReference>
<gene>
    <name evidence="2" type="ORF">DKW60_09810</name>
</gene>
<accession>A0A317CH03</accession>
<dbReference type="Pfam" id="PF00884">
    <property type="entry name" value="Sulfatase"/>
    <property type="match status" value="1"/>
</dbReference>
<reference evidence="2 3" key="1">
    <citation type="submission" date="2018-05" db="EMBL/GenBank/DDBJ databases">
        <title>Leucothrix arctica sp. nov., isolated from Arctic seawater.</title>
        <authorList>
            <person name="Choi A."/>
            <person name="Baek K."/>
        </authorList>
    </citation>
    <scope>NUCLEOTIDE SEQUENCE [LARGE SCALE GENOMIC DNA]</scope>
    <source>
        <strain evidence="2 3">JCM 18388</strain>
    </source>
</reference>
<dbReference type="InterPro" id="IPR047838">
    <property type="entry name" value="STM4013-like"/>
</dbReference>
<keyword evidence="3" id="KW-1185">Reference proteome</keyword>
<dbReference type="NCBIfam" id="NF038075">
    <property type="entry name" value="fam_STM4013"/>
    <property type="match status" value="1"/>
</dbReference>
<dbReference type="SUPFAM" id="SSF53649">
    <property type="entry name" value="Alkaline phosphatase-like"/>
    <property type="match status" value="1"/>
</dbReference>
<sequence>MINAAAAIGSHNLVFITFDTLRYDVAERAMQENRTPFLASLLPEGQWEKRQTPATFTYAAHHAFFAGYLPTPVPKPLDYQRLFACSFEGSATTGQSTWVTQHSNIIEGLAAVGYHTLCIGGVGFFNQQNALGRVLPDLFMESHWSRELGVTDAHSTQHQVALACQRLKALPVDQRYMLFINLSAMHQPNCIFSPPDTGGKRPQGDSPQTQLDALAYVDTQLAPLFYTVRTRGDSLCILSSDHGTSYGDDGVWGHGVAHPSVWEVPYREFILKAGAS</sequence>
<protein>
    <submittedName>
        <fullName evidence="2">Metalloenzyme domain-containing protein</fullName>
    </submittedName>
</protein>
<organism evidence="2 3">
    <name type="scientific">Leucothrix pacifica</name>
    <dbReference type="NCBI Taxonomy" id="1247513"/>
    <lineage>
        <taxon>Bacteria</taxon>
        <taxon>Pseudomonadati</taxon>
        <taxon>Pseudomonadota</taxon>
        <taxon>Gammaproteobacteria</taxon>
        <taxon>Thiotrichales</taxon>
        <taxon>Thiotrichaceae</taxon>
        <taxon>Leucothrix</taxon>
    </lineage>
</organism>
<name>A0A317CH03_9GAMM</name>
<comment type="caution">
    <text evidence="2">The sequence shown here is derived from an EMBL/GenBank/DDBJ whole genome shotgun (WGS) entry which is preliminary data.</text>
</comment>
<evidence type="ECO:0000259" key="1">
    <source>
        <dbReference type="Pfam" id="PF00884"/>
    </source>
</evidence>